<evidence type="ECO:0000313" key="2">
    <source>
        <dbReference type="Proteomes" id="UP001652625"/>
    </source>
</evidence>
<reference evidence="3 4" key="1">
    <citation type="submission" date="2025-05" db="UniProtKB">
        <authorList>
            <consortium name="RefSeq"/>
        </authorList>
    </citation>
    <scope>IDENTIFICATION</scope>
</reference>
<organism evidence="2 3">
    <name type="scientific">Hydra vulgaris</name>
    <name type="common">Hydra</name>
    <name type="synonym">Hydra attenuata</name>
    <dbReference type="NCBI Taxonomy" id="6087"/>
    <lineage>
        <taxon>Eukaryota</taxon>
        <taxon>Metazoa</taxon>
        <taxon>Cnidaria</taxon>
        <taxon>Hydrozoa</taxon>
        <taxon>Hydroidolina</taxon>
        <taxon>Anthoathecata</taxon>
        <taxon>Aplanulata</taxon>
        <taxon>Hydridae</taxon>
        <taxon>Hydra</taxon>
    </lineage>
</organism>
<dbReference type="RefSeq" id="XP_065654280.1">
    <property type="nucleotide sequence ID" value="XM_065798208.1"/>
</dbReference>
<evidence type="ECO:0000256" key="1">
    <source>
        <dbReference type="SAM" id="MobiDB-lite"/>
    </source>
</evidence>
<feature type="region of interest" description="Disordered" evidence="1">
    <location>
        <begin position="47"/>
        <end position="78"/>
    </location>
</feature>
<gene>
    <name evidence="3 4" type="primary">LOC136080868</name>
</gene>
<protein>
    <submittedName>
        <fullName evidence="3 4">Uncharacterized protein LOC136080868</fullName>
    </submittedName>
</protein>
<evidence type="ECO:0000313" key="4">
    <source>
        <dbReference type="RefSeq" id="XP_065654280.1"/>
    </source>
</evidence>
<accession>A0ABM4BYG3</accession>
<feature type="region of interest" description="Disordered" evidence="1">
    <location>
        <begin position="119"/>
        <end position="141"/>
    </location>
</feature>
<dbReference type="GeneID" id="136080868"/>
<feature type="compositionally biased region" description="Polar residues" evidence="1">
    <location>
        <begin position="119"/>
        <end position="132"/>
    </location>
</feature>
<dbReference type="RefSeq" id="XP_065654279.1">
    <property type="nucleotide sequence ID" value="XM_065798207.1"/>
</dbReference>
<dbReference type="Proteomes" id="UP001652625">
    <property type="component" value="Chromosome 05"/>
</dbReference>
<feature type="compositionally biased region" description="Low complexity" evidence="1">
    <location>
        <begin position="63"/>
        <end position="78"/>
    </location>
</feature>
<sequence>MQKKVSKKSMKSPILLNFPSKTSTTNYASNVDSPYFKYIVSSKVAQEQTSLQENTPSKSRLLSNSTSGSETSSNSCHSPSSNVFFVPQSLSSSHPDSHFNLKELSLLCEQSTFSLNIRKSSQDASGNSSQRLNPAPSRRRDCKKFRRSDFPMNTADFQYTIIKLVTKVIDISQQNIFQQPTAHVVNELVKGE</sequence>
<name>A0ABM4BYG3_HYDVU</name>
<keyword evidence="2" id="KW-1185">Reference proteome</keyword>
<proteinExistence type="predicted"/>
<feature type="compositionally biased region" description="Polar residues" evidence="1">
    <location>
        <begin position="47"/>
        <end position="62"/>
    </location>
</feature>
<evidence type="ECO:0000313" key="3">
    <source>
        <dbReference type="RefSeq" id="XP_065654279.1"/>
    </source>
</evidence>